<dbReference type="GeneID" id="110784579"/>
<reference evidence="3" key="2">
    <citation type="submission" date="2025-08" db="UniProtKB">
        <authorList>
            <consortium name="RefSeq"/>
        </authorList>
    </citation>
    <scope>IDENTIFICATION</scope>
    <source>
        <tissue evidence="3">Leaf</tissue>
    </source>
</reference>
<reference evidence="2" key="1">
    <citation type="journal article" date="2021" name="Nat. Commun.">
        <title>Genomic analyses provide insights into spinach domestication and the genetic basis of agronomic traits.</title>
        <authorList>
            <person name="Cai X."/>
            <person name="Sun X."/>
            <person name="Xu C."/>
            <person name="Sun H."/>
            <person name="Wang X."/>
            <person name="Ge C."/>
            <person name="Zhang Z."/>
            <person name="Wang Q."/>
            <person name="Fei Z."/>
            <person name="Jiao C."/>
            <person name="Wang Q."/>
        </authorList>
    </citation>
    <scope>NUCLEOTIDE SEQUENCE [LARGE SCALE GENOMIC DNA]</scope>
    <source>
        <strain evidence="2">cv. Varoflay</strain>
    </source>
</reference>
<gene>
    <name evidence="3" type="primary">LOC110784579</name>
</gene>
<name>A0A9R0I8P8_SPIOL</name>
<dbReference type="SUPFAM" id="SSF46938">
    <property type="entry name" value="CRAL/TRIO N-terminal domain"/>
    <property type="match status" value="1"/>
</dbReference>
<accession>A0A9R0I8P8</accession>
<dbReference type="InterPro" id="IPR011074">
    <property type="entry name" value="CRAL/TRIO_N_dom"/>
</dbReference>
<dbReference type="SUPFAM" id="SSF52087">
    <property type="entry name" value="CRAL/TRIO domain"/>
    <property type="match status" value="1"/>
</dbReference>
<dbReference type="RefSeq" id="XP_021844724.1">
    <property type="nucleotide sequence ID" value="XM_021989032.2"/>
</dbReference>
<dbReference type="Pfam" id="PF00650">
    <property type="entry name" value="CRAL_TRIO"/>
    <property type="match status" value="1"/>
</dbReference>
<dbReference type="PANTHER" id="PTHR46277:SF3">
    <property type="entry name" value="BINDING PROTEIN, PUTATIVE-RELATED"/>
    <property type="match status" value="1"/>
</dbReference>
<dbReference type="PROSITE" id="PS50191">
    <property type="entry name" value="CRAL_TRIO"/>
    <property type="match status" value="1"/>
</dbReference>
<dbReference type="SMART" id="SM01100">
    <property type="entry name" value="CRAL_TRIO_N"/>
    <property type="match status" value="1"/>
</dbReference>
<dbReference type="CDD" id="cd00170">
    <property type="entry name" value="SEC14"/>
    <property type="match status" value="1"/>
</dbReference>
<dbReference type="AlphaFoldDB" id="A0A9R0I8P8"/>
<sequence length="252" mass="28790">MEATDEGSNGKDCIQSKENYAEQHKLSLMSSFVECRDPSSKGVDELTLRRFLRARDLDVEKAGAMILKYLKWRRTFIPKGYVLDTEIKNEVAQNKAFVGGNDKKGRPILVVQARRHFQNTTPGGSDEFKRFAVYALDKMCTRMPLGQEKFCAIGDLQGWGYSNSDIRGYLGALSILQDCYPERLGKMYILHAPRIFMAVWRIIYPFIDDNTKMKIVFVDKRQLTSTLLEDIDESQLPDVYGGKLQLKPIQDA</sequence>
<evidence type="ECO:0000313" key="2">
    <source>
        <dbReference type="Proteomes" id="UP000813463"/>
    </source>
</evidence>
<evidence type="ECO:0000259" key="1">
    <source>
        <dbReference type="PROSITE" id="PS50191"/>
    </source>
</evidence>
<dbReference type="PANTHER" id="PTHR46277">
    <property type="entry name" value="OS03G0850700 PROTEIN"/>
    <property type="match status" value="1"/>
</dbReference>
<keyword evidence="2" id="KW-1185">Reference proteome</keyword>
<dbReference type="OrthoDB" id="1434354at2759"/>
<proteinExistence type="predicted"/>
<protein>
    <recommendedName>
        <fullName evidence="1">CRAL-TRIO domain-containing protein</fullName>
    </recommendedName>
</protein>
<dbReference type="SMART" id="SM00516">
    <property type="entry name" value="SEC14"/>
    <property type="match status" value="1"/>
</dbReference>
<organism evidence="2 3">
    <name type="scientific">Spinacia oleracea</name>
    <name type="common">Spinach</name>
    <dbReference type="NCBI Taxonomy" id="3562"/>
    <lineage>
        <taxon>Eukaryota</taxon>
        <taxon>Viridiplantae</taxon>
        <taxon>Streptophyta</taxon>
        <taxon>Embryophyta</taxon>
        <taxon>Tracheophyta</taxon>
        <taxon>Spermatophyta</taxon>
        <taxon>Magnoliopsida</taxon>
        <taxon>eudicotyledons</taxon>
        <taxon>Gunneridae</taxon>
        <taxon>Pentapetalae</taxon>
        <taxon>Caryophyllales</taxon>
        <taxon>Chenopodiaceae</taxon>
        <taxon>Chenopodioideae</taxon>
        <taxon>Anserineae</taxon>
        <taxon>Spinacia</taxon>
    </lineage>
</organism>
<feature type="domain" description="CRAL-TRIO" evidence="1">
    <location>
        <begin position="96"/>
        <end position="248"/>
    </location>
</feature>
<dbReference type="InterPro" id="IPR036865">
    <property type="entry name" value="CRAL-TRIO_dom_sf"/>
</dbReference>
<evidence type="ECO:0000313" key="3">
    <source>
        <dbReference type="RefSeq" id="XP_021844724.1"/>
    </source>
</evidence>
<dbReference type="Gene3D" id="3.40.525.10">
    <property type="entry name" value="CRAL-TRIO lipid binding domain"/>
    <property type="match status" value="1"/>
</dbReference>
<dbReference type="InterPro" id="IPR036273">
    <property type="entry name" value="CRAL/TRIO_N_dom_sf"/>
</dbReference>
<dbReference type="Proteomes" id="UP000813463">
    <property type="component" value="Chromosome 5"/>
</dbReference>
<dbReference type="InterPro" id="IPR001251">
    <property type="entry name" value="CRAL-TRIO_dom"/>
</dbReference>
<dbReference type="KEGG" id="soe:110784579"/>